<dbReference type="GO" id="GO:0006307">
    <property type="term" value="P:DNA alkylation repair"/>
    <property type="evidence" value="ECO:0007669"/>
    <property type="project" value="UniProtKB-ARBA"/>
</dbReference>
<dbReference type="InterPro" id="IPR009057">
    <property type="entry name" value="Homeodomain-like_sf"/>
</dbReference>
<dbReference type="KEGG" id="smaa:IT774_15765"/>
<keyword evidence="12" id="KW-1133">Transmembrane helix</keyword>
<keyword evidence="15" id="KW-1185">Reference proteome</keyword>
<dbReference type="AlphaFoldDB" id="A0A7S9DYA9"/>
<dbReference type="SUPFAM" id="SSF48150">
    <property type="entry name" value="DNA-glycosylase"/>
    <property type="match status" value="1"/>
</dbReference>
<dbReference type="Gene3D" id="3.40.10.10">
    <property type="entry name" value="DNA Methylphosphotriester Repair Domain"/>
    <property type="match status" value="1"/>
</dbReference>
<keyword evidence="4" id="KW-0479">Metal-binding</keyword>
<keyword evidence="12" id="KW-0812">Transmembrane</keyword>
<reference evidence="14 15" key="1">
    <citation type="submission" date="2020-11" db="EMBL/GenBank/DDBJ databases">
        <title>Complete genome sequence for Salinimonas sp. strain G2-b.</title>
        <authorList>
            <person name="Park S.-J."/>
        </authorList>
    </citation>
    <scope>NUCLEOTIDE SEQUENCE [LARGE SCALE GENOMIC DNA]</scope>
    <source>
        <strain evidence="14 15">G2-b</strain>
    </source>
</reference>
<dbReference type="Pfam" id="PF06029">
    <property type="entry name" value="AlkA_N"/>
    <property type="match status" value="1"/>
</dbReference>
<dbReference type="SMART" id="SM01009">
    <property type="entry name" value="AlkA_N"/>
    <property type="match status" value="1"/>
</dbReference>
<evidence type="ECO:0000256" key="3">
    <source>
        <dbReference type="ARBA" id="ARBA00022679"/>
    </source>
</evidence>
<evidence type="ECO:0000256" key="9">
    <source>
        <dbReference type="ARBA" id="ARBA00023159"/>
    </source>
</evidence>
<dbReference type="PANTHER" id="PTHR46796">
    <property type="entry name" value="HTH-TYPE TRANSCRIPTIONAL ACTIVATOR RHAS-RELATED"/>
    <property type="match status" value="1"/>
</dbReference>
<dbReference type="Pfam" id="PF12833">
    <property type="entry name" value="HTH_18"/>
    <property type="match status" value="1"/>
</dbReference>
<evidence type="ECO:0000256" key="2">
    <source>
        <dbReference type="ARBA" id="ARBA00022603"/>
    </source>
</evidence>
<gene>
    <name evidence="14" type="ORF">IT774_15765</name>
</gene>
<dbReference type="GO" id="GO:0043565">
    <property type="term" value="F:sequence-specific DNA binding"/>
    <property type="evidence" value="ECO:0007669"/>
    <property type="project" value="InterPro"/>
</dbReference>
<dbReference type="PROSITE" id="PS01124">
    <property type="entry name" value="HTH_ARAC_FAMILY_2"/>
    <property type="match status" value="1"/>
</dbReference>
<sequence length="432" mass="47907">MSPQQFAGHSPQQLASFRQARLSRDPRFDGTFFVAVTTTGIFCRPVCPARLPAEHNVLYYAHALQAMAAGFRPCLRCRPDSAPQSSAWQGIDTTIKRAQQLLSRLPAQNVGQIATRLGISSRYLHQLTTRHLGLTPKQIQIYQQLLFAKQLLQQSALTVTEVALACGFQSSRRLQIAMQKHWGLTPRNLRRTTSVSTDTPVTHLFLACRTPYNWAQVQEFLAVHALPLVEQVSANSYQLVFNWDQHAGRLKATYNASKNGFDVELELADIRCIQPVMQNLARVLDVNADPQLIKTALLNAGIASGQLVEGLRLPGTWSYFEAGCRAVLGQQISVKAATNYANQLVAKAGQKNQFGWVFPGPEAVANMPLTALRLPASRQTTLHTLACAFVQHQEPPGRDQLLALKGIGPGPAIIWKYAGLPTVIFIWIMIWW</sequence>
<dbReference type="InterPro" id="IPR010316">
    <property type="entry name" value="AlkA_N"/>
</dbReference>
<dbReference type="EMBL" id="CP064795">
    <property type="protein sequence ID" value="QPG05530.1"/>
    <property type="molecule type" value="Genomic_DNA"/>
</dbReference>
<evidence type="ECO:0000256" key="6">
    <source>
        <dbReference type="ARBA" id="ARBA00022833"/>
    </source>
</evidence>
<dbReference type="InterPro" id="IPR004026">
    <property type="entry name" value="Ada_DNA_repair_Zn-bd"/>
</dbReference>
<dbReference type="RefSeq" id="WP_195810617.1">
    <property type="nucleotide sequence ID" value="NZ_CP064795.1"/>
</dbReference>
<dbReference type="Gene3D" id="1.10.340.30">
    <property type="entry name" value="Hypothetical protein, domain 2"/>
    <property type="match status" value="1"/>
</dbReference>
<name>A0A7S9DYA9_9ALTE</name>
<keyword evidence="8" id="KW-0238">DNA-binding</keyword>
<evidence type="ECO:0000256" key="1">
    <source>
        <dbReference type="ARBA" id="ARBA00001947"/>
    </source>
</evidence>
<feature type="domain" description="HTH araC/xylS-type" evidence="13">
    <location>
        <begin position="92"/>
        <end position="192"/>
    </location>
</feature>
<accession>A0A7S9DYA9</accession>
<dbReference type="InterPro" id="IPR011257">
    <property type="entry name" value="DNA_glycosylase"/>
</dbReference>
<keyword evidence="10" id="KW-0804">Transcription</keyword>
<keyword evidence="12" id="KW-0472">Membrane</keyword>
<evidence type="ECO:0000313" key="14">
    <source>
        <dbReference type="EMBL" id="QPG05530.1"/>
    </source>
</evidence>
<dbReference type="InterPro" id="IPR018060">
    <property type="entry name" value="HTH_AraC"/>
</dbReference>
<evidence type="ECO:0000256" key="7">
    <source>
        <dbReference type="ARBA" id="ARBA00023015"/>
    </source>
</evidence>
<evidence type="ECO:0000256" key="5">
    <source>
        <dbReference type="ARBA" id="ARBA00022763"/>
    </source>
</evidence>
<organism evidence="14 15">
    <name type="scientific">Salinimonas marina</name>
    <dbReference type="NCBI Taxonomy" id="2785918"/>
    <lineage>
        <taxon>Bacteria</taxon>
        <taxon>Pseudomonadati</taxon>
        <taxon>Pseudomonadota</taxon>
        <taxon>Gammaproteobacteria</taxon>
        <taxon>Alteromonadales</taxon>
        <taxon>Alteromonadaceae</taxon>
        <taxon>Alteromonas/Salinimonas group</taxon>
        <taxon>Salinimonas</taxon>
    </lineage>
</organism>
<dbReference type="Gene3D" id="1.10.10.60">
    <property type="entry name" value="Homeodomain-like"/>
    <property type="match status" value="1"/>
</dbReference>
<dbReference type="GO" id="GO:0008168">
    <property type="term" value="F:methyltransferase activity"/>
    <property type="evidence" value="ECO:0007669"/>
    <property type="project" value="UniProtKB-KW"/>
</dbReference>
<dbReference type="SUPFAM" id="SSF46689">
    <property type="entry name" value="Homeodomain-like"/>
    <property type="match status" value="1"/>
</dbReference>
<dbReference type="Pfam" id="PF02805">
    <property type="entry name" value="Ada_Zn_binding"/>
    <property type="match status" value="1"/>
</dbReference>
<feature type="transmembrane region" description="Helical" evidence="12">
    <location>
        <begin position="414"/>
        <end position="431"/>
    </location>
</feature>
<dbReference type="GO" id="GO:0032259">
    <property type="term" value="P:methylation"/>
    <property type="evidence" value="ECO:0007669"/>
    <property type="project" value="UniProtKB-KW"/>
</dbReference>
<dbReference type="FunFam" id="3.40.10.10:FF:000001">
    <property type="entry name" value="DNA-3-methyladenine glycosylase 2"/>
    <property type="match status" value="1"/>
</dbReference>
<dbReference type="GO" id="GO:0008270">
    <property type="term" value="F:zinc ion binding"/>
    <property type="evidence" value="ECO:0007669"/>
    <property type="project" value="InterPro"/>
</dbReference>
<evidence type="ECO:0000256" key="8">
    <source>
        <dbReference type="ARBA" id="ARBA00023125"/>
    </source>
</evidence>
<dbReference type="SUPFAM" id="SSF55945">
    <property type="entry name" value="TATA-box binding protein-like"/>
    <property type="match status" value="1"/>
</dbReference>
<dbReference type="Proteomes" id="UP000595095">
    <property type="component" value="Chromosome"/>
</dbReference>
<keyword evidence="11" id="KW-0234">DNA repair</keyword>
<evidence type="ECO:0000256" key="12">
    <source>
        <dbReference type="SAM" id="Phobius"/>
    </source>
</evidence>
<dbReference type="SUPFAM" id="SSF57884">
    <property type="entry name" value="Ada DNA repair protein, N-terminal domain (N-Ada 10)"/>
    <property type="match status" value="1"/>
</dbReference>
<keyword evidence="6" id="KW-0862">Zinc</keyword>
<keyword evidence="3" id="KW-0808">Transferase</keyword>
<dbReference type="Gene3D" id="3.30.310.20">
    <property type="entry name" value="DNA-3-methyladenine glycosylase AlkA, N-terminal domain"/>
    <property type="match status" value="1"/>
</dbReference>
<keyword evidence="5" id="KW-0227">DNA damage</keyword>
<comment type="cofactor">
    <cofactor evidence="1">
        <name>Zn(2+)</name>
        <dbReference type="ChEBI" id="CHEBI:29105"/>
    </cofactor>
</comment>
<dbReference type="InterPro" id="IPR035451">
    <property type="entry name" value="Ada-like_dom_sf"/>
</dbReference>
<dbReference type="InterPro" id="IPR037046">
    <property type="entry name" value="AlkA_N_sf"/>
</dbReference>
<dbReference type="GO" id="GO:0003700">
    <property type="term" value="F:DNA-binding transcription factor activity"/>
    <property type="evidence" value="ECO:0007669"/>
    <property type="project" value="InterPro"/>
</dbReference>
<evidence type="ECO:0000313" key="15">
    <source>
        <dbReference type="Proteomes" id="UP000595095"/>
    </source>
</evidence>
<keyword evidence="7" id="KW-0805">Transcription regulation</keyword>
<evidence type="ECO:0000259" key="13">
    <source>
        <dbReference type="PROSITE" id="PS01124"/>
    </source>
</evidence>
<keyword evidence="9" id="KW-0010">Activator</keyword>
<evidence type="ECO:0000256" key="11">
    <source>
        <dbReference type="ARBA" id="ARBA00023204"/>
    </source>
</evidence>
<protein>
    <submittedName>
        <fullName evidence="14">DNA-3-methyladenine glycosylase 2 family protein</fullName>
    </submittedName>
</protein>
<evidence type="ECO:0000256" key="4">
    <source>
        <dbReference type="ARBA" id="ARBA00022723"/>
    </source>
</evidence>
<evidence type="ECO:0000256" key="10">
    <source>
        <dbReference type="ARBA" id="ARBA00023163"/>
    </source>
</evidence>
<keyword evidence="2" id="KW-0489">Methyltransferase</keyword>
<dbReference type="SMART" id="SM00342">
    <property type="entry name" value="HTH_ARAC"/>
    <property type="match status" value="1"/>
</dbReference>
<proteinExistence type="predicted"/>
<dbReference type="InterPro" id="IPR050204">
    <property type="entry name" value="AraC_XylS_family_regulators"/>
</dbReference>